<name>A0ABR2LNJ2_9ASPA</name>
<evidence type="ECO:0000313" key="6">
    <source>
        <dbReference type="Proteomes" id="UP001412067"/>
    </source>
</evidence>
<evidence type="ECO:0000313" key="5">
    <source>
        <dbReference type="EMBL" id="KAK8945679.1"/>
    </source>
</evidence>
<reference evidence="5 6" key="1">
    <citation type="journal article" date="2022" name="Nat. Plants">
        <title>Genomes of leafy and leafless Platanthera orchids illuminate the evolution of mycoheterotrophy.</title>
        <authorList>
            <person name="Li M.H."/>
            <person name="Liu K.W."/>
            <person name="Li Z."/>
            <person name="Lu H.C."/>
            <person name="Ye Q.L."/>
            <person name="Zhang D."/>
            <person name="Wang J.Y."/>
            <person name="Li Y.F."/>
            <person name="Zhong Z.M."/>
            <person name="Liu X."/>
            <person name="Yu X."/>
            <person name="Liu D.K."/>
            <person name="Tu X.D."/>
            <person name="Liu B."/>
            <person name="Hao Y."/>
            <person name="Liao X.Y."/>
            <person name="Jiang Y.T."/>
            <person name="Sun W.H."/>
            <person name="Chen J."/>
            <person name="Chen Y.Q."/>
            <person name="Ai Y."/>
            <person name="Zhai J.W."/>
            <person name="Wu S.S."/>
            <person name="Zhou Z."/>
            <person name="Hsiao Y.Y."/>
            <person name="Wu W.L."/>
            <person name="Chen Y.Y."/>
            <person name="Lin Y.F."/>
            <person name="Hsu J.L."/>
            <person name="Li C.Y."/>
            <person name="Wang Z.W."/>
            <person name="Zhao X."/>
            <person name="Zhong W.Y."/>
            <person name="Ma X.K."/>
            <person name="Ma L."/>
            <person name="Huang J."/>
            <person name="Chen G.Z."/>
            <person name="Huang M.Z."/>
            <person name="Huang L."/>
            <person name="Peng D.H."/>
            <person name="Luo Y.B."/>
            <person name="Zou S.Q."/>
            <person name="Chen S.P."/>
            <person name="Lan S."/>
            <person name="Tsai W.C."/>
            <person name="Van de Peer Y."/>
            <person name="Liu Z.J."/>
        </authorList>
    </citation>
    <scope>NUCLEOTIDE SEQUENCE [LARGE SCALE GENOMIC DNA]</scope>
    <source>
        <strain evidence="5">Lor288</strain>
    </source>
</reference>
<comment type="caution">
    <text evidence="5">The sequence shown here is derived from an EMBL/GenBank/DDBJ whole genome shotgun (WGS) entry which is preliminary data.</text>
</comment>
<keyword evidence="1" id="KW-0560">Oxidoreductase</keyword>
<dbReference type="Pfam" id="PF00208">
    <property type="entry name" value="ELFV_dehydrog"/>
    <property type="match status" value="1"/>
</dbReference>
<dbReference type="InterPro" id="IPR036291">
    <property type="entry name" value="NAD(P)-bd_dom_sf"/>
</dbReference>
<feature type="domain" description="Glutamate/phenylalanine/leucine/valine/L-tryptophan dehydrogenase C-terminal" evidence="4">
    <location>
        <begin position="221"/>
        <end position="343"/>
    </location>
</feature>
<feature type="region of interest" description="Disordered" evidence="3">
    <location>
        <begin position="207"/>
        <end position="239"/>
    </location>
</feature>
<dbReference type="InterPro" id="IPR006096">
    <property type="entry name" value="Glu/Leu/Phe/Val/Trp_DH_C"/>
</dbReference>
<dbReference type="PANTHER" id="PTHR11606">
    <property type="entry name" value="GLUTAMATE DEHYDROGENASE"/>
    <property type="match status" value="1"/>
</dbReference>
<gene>
    <name evidence="5" type="primary">GDH2</name>
    <name evidence="5" type="ORF">KSP40_PGU011534</name>
</gene>
<feature type="region of interest" description="Disordered" evidence="3">
    <location>
        <begin position="428"/>
        <end position="463"/>
    </location>
</feature>
<dbReference type="EMBL" id="JBBWWR010000017">
    <property type="protein sequence ID" value="KAK8945679.1"/>
    <property type="molecule type" value="Genomic_DNA"/>
</dbReference>
<dbReference type="Proteomes" id="UP001412067">
    <property type="component" value="Unassembled WGS sequence"/>
</dbReference>
<proteinExistence type="predicted"/>
<accession>A0ABR2LNJ2</accession>
<dbReference type="SUPFAM" id="SSF51735">
    <property type="entry name" value="NAD(P)-binding Rossmann-fold domains"/>
    <property type="match status" value="1"/>
</dbReference>
<dbReference type="SMART" id="SM00839">
    <property type="entry name" value="ELFV_dehydrog"/>
    <property type="match status" value="1"/>
</dbReference>
<evidence type="ECO:0000256" key="1">
    <source>
        <dbReference type="ARBA" id="ARBA00023002"/>
    </source>
</evidence>
<protein>
    <submittedName>
        <fullName evidence="5">Glutamate dehydrogenase 2</fullName>
    </submittedName>
</protein>
<keyword evidence="2" id="KW-0520">NAD</keyword>
<feature type="compositionally biased region" description="Polar residues" evidence="3">
    <location>
        <begin position="214"/>
        <end position="224"/>
    </location>
</feature>
<evidence type="ECO:0000259" key="4">
    <source>
        <dbReference type="SMART" id="SM00839"/>
    </source>
</evidence>
<organism evidence="5 6">
    <name type="scientific">Platanthera guangdongensis</name>
    <dbReference type="NCBI Taxonomy" id="2320717"/>
    <lineage>
        <taxon>Eukaryota</taxon>
        <taxon>Viridiplantae</taxon>
        <taxon>Streptophyta</taxon>
        <taxon>Embryophyta</taxon>
        <taxon>Tracheophyta</taxon>
        <taxon>Spermatophyta</taxon>
        <taxon>Magnoliopsida</taxon>
        <taxon>Liliopsida</taxon>
        <taxon>Asparagales</taxon>
        <taxon>Orchidaceae</taxon>
        <taxon>Orchidoideae</taxon>
        <taxon>Orchideae</taxon>
        <taxon>Orchidinae</taxon>
        <taxon>Platanthera</taxon>
    </lineage>
</organism>
<keyword evidence="6" id="KW-1185">Reference proteome</keyword>
<evidence type="ECO:0000256" key="2">
    <source>
        <dbReference type="ARBA" id="ARBA00023027"/>
    </source>
</evidence>
<dbReference type="PANTHER" id="PTHR11606:SF24">
    <property type="entry name" value="NAD-SPECIFIC GLUTAMATE DEHYDROGENASE"/>
    <property type="match status" value="1"/>
</dbReference>
<evidence type="ECO:0000256" key="3">
    <source>
        <dbReference type="SAM" id="MobiDB-lite"/>
    </source>
</evidence>
<dbReference type="Gene3D" id="3.40.50.720">
    <property type="entry name" value="NAD(P)-binding Rossmann-like Domain"/>
    <property type="match status" value="1"/>
</dbReference>
<sequence length="500" mass="56058">MLTSFEALWAKDCFPLSISSPTFRPLHHHASSPISFGVGDLEKPVRLFLYAHPLCGHSDKIEGILRDMDLTSYPVQVLVRGDSPLWVLNAYLSLDSRGKFHFIEEPNDYENSVYELHFCLLRTLLTEKVYRDEFQEMTRVPLWGVMLLRTCGSWSFDDISDKANLRQRSKLINSFVNEFWNPSIPISSIPLIALCLLFLSGIQTPPGDDPSQAPPSLSYPSNPKRNSDEKRNPKRNPGFGNVGSWVAKLIHERGGKILSKKGVFILPDIYANAGGVTVSYFEWVQNIQGFSWGKDKVNSELQRYMKNAFQDIKSMCRSLDCSLRMGAFTLGVSRKLANTCKPHPGTCSLFLYTIPAPNSRLAEINRPLQVSSQNIYRRHAFFVLQKQIQQPRALRDGELFPWLTLAGHAVRSANRAVLFLAGVRQQHSQERPPISPKGRWSPTTVRRGRPLGATSLLPEGRRPPAAGLLPLASSLDSGGRKISVRGVRAGRHADVTGPRF</sequence>